<evidence type="ECO:0000313" key="3">
    <source>
        <dbReference type="Proteomes" id="UP001247620"/>
    </source>
</evidence>
<feature type="signal peptide" evidence="1">
    <location>
        <begin position="1"/>
        <end position="21"/>
    </location>
</feature>
<evidence type="ECO:0000313" key="2">
    <source>
        <dbReference type="EMBL" id="MDR6943944.1"/>
    </source>
</evidence>
<keyword evidence="1" id="KW-0732">Signal</keyword>
<protein>
    <recommendedName>
        <fullName evidence="4">Lipoprotein</fullName>
    </recommendedName>
</protein>
<evidence type="ECO:0000256" key="1">
    <source>
        <dbReference type="SAM" id="SignalP"/>
    </source>
</evidence>
<name>A0ABU1TEX1_9SPHI</name>
<dbReference type="EMBL" id="JAVDUU010000004">
    <property type="protein sequence ID" value="MDR6943944.1"/>
    <property type="molecule type" value="Genomic_DNA"/>
</dbReference>
<gene>
    <name evidence="2" type="ORF">J2W55_003804</name>
</gene>
<dbReference type="Proteomes" id="UP001247620">
    <property type="component" value="Unassembled WGS sequence"/>
</dbReference>
<reference evidence="2 3" key="1">
    <citation type="submission" date="2023-07" db="EMBL/GenBank/DDBJ databases">
        <title>Sorghum-associated microbial communities from plants grown in Nebraska, USA.</title>
        <authorList>
            <person name="Schachtman D."/>
        </authorList>
    </citation>
    <scope>NUCLEOTIDE SEQUENCE [LARGE SCALE GENOMIC DNA]</scope>
    <source>
        <strain evidence="2 3">3262</strain>
    </source>
</reference>
<keyword evidence="3" id="KW-1185">Reference proteome</keyword>
<sequence>MSVLKLNACLGVLIIALLACGHSKPKPVSNDISKTALQVAGKKDSVINNPQKNYGTATVADPCVKCLLQVIEASKSYKENTASVSPVDISYTVNWVKASAPAEPADSSNATNGLRVDVRKNENGEEKKMFSYVYDNQNGIMYLLNNQNKYQQQVSSVTPAILKKIRNSCYWGVASGK</sequence>
<dbReference type="RefSeq" id="WP_310099104.1">
    <property type="nucleotide sequence ID" value="NZ_JAVDUU010000004.1"/>
</dbReference>
<dbReference type="PROSITE" id="PS51257">
    <property type="entry name" value="PROKAR_LIPOPROTEIN"/>
    <property type="match status" value="1"/>
</dbReference>
<organism evidence="2 3">
    <name type="scientific">Mucilaginibacter pocheonensis</name>
    <dbReference type="NCBI Taxonomy" id="398050"/>
    <lineage>
        <taxon>Bacteria</taxon>
        <taxon>Pseudomonadati</taxon>
        <taxon>Bacteroidota</taxon>
        <taxon>Sphingobacteriia</taxon>
        <taxon>Sphingobacteriales</taxon>
        <taxon>Sphingobacteriaceae</taxon>
        <taxon>Mucilaginibacter</taxon>
    </lineage>
</organism>
<accession>A0ABU1TEX1</accession>
<feature type="chain" id="PRO_5045097501" description="Lipoprotein" evidence="1">
    <location>
        <begin position="22"/>
        <end position="177"/>
    </location>
</feature>
<proteinExistence type="predicted"/>
<comment type="caution">
    <text evidence="2">The sequence shown here is derived from an EMBL/GenBank/DDBJ whole genome shotgun (WGS) entry which is preliminary data.</text>
</comment>
<evidence type="ECO:0008006" key="4">
    <source>
        <dbReference type="Google" id="ProtNLM"/>
    </source>
</evidence>